<dbReference type="Pfam" id="PF08309">
    <property type="entry name" value="LVIVD"/>
    <property type="match status" value="1"/>
</dbReference>
<dbReference type="Pfam" id="PF13385">
    <property type="entry name" value="Laminin_G_3"/>
    <property type="match status" value="1"/>
</dbReference>
<sequence>AGNYGVAFLEVYSDVEVILVEDHVTVDFFNVTDSEVHATVVDEYYDEDGELWIELRYPPPTGITINNLEIQGYNDDGELAFAINGDLSYETMTFAANQPYPLPSFGDFWDEDEFQEFFLEFESNRLGRGIETWSYIIDDGTTEEWTDTTDFVWSASNDTLTILAETWEWDEETGEEYKSYEKDEIPYSVESTNLTLGGREQPCNYWEDDNWYSWEECIQNEYPFLNLAIYFMENGVIEEYYEVNEDKFLYKGTVPSKPTKASTLPMVANMPNIFMEDIEVSGNRLYGGGYAYFNDGWDRYLRILDISNPLKPKELDFSRPGEDDAYGDFDMVVKGNTVIVNTEYGPDFYDVSGDKISDVKGNRLNFDGTEDYVATGDGLLNNLTSFTMAGWLTPENSGERVGFFGQNDLIELGFNNNYVSGYDKISGWTAAGGEVNWTFTSTTFPFNHKYHVVFVGSGTDLKIYINGELKETGGSSTSSYGTSDYDFNIGGGGVWDATGNWFDGFIYETALWNIALPANEITALYNSGTELSAASNSGNYVSSTNLIAYWKFNAGSGSSVTDLSGNGKTATI</sequence>
<reference evidence="1" key="1">
    <citation type="submission" date="2018-05" db="EMBL/GenBank/DDBJ databases">
        <authorList>
            <person name="Lanie J.A."/>
            <person name="Ng W.-L."/>
            <person name="Kazmierczak K.M."/>
            <person name="Andrzejewski T.M."/>
            <person name="Davidsen T.M."/>
            <person name="Wayne K.J."/>
            <person name="Tettelin H."/>
            <person name="Glass J.I."/>
            <person name="Rusch D."/>
            <person name="Podicherti R."/>
            <person name="Tsui H.-C.T."/>
            <person name="Winkler M.E."/>
        </authorList>
    </citation>
    <scope>NUCLEOTIDE SEQUENCE</scope>
</reference>
<accession>A0A382E5M9</accession>
<dbReference type="SUPFAM" id="SSF49899">
    <property type="entry name" value="Concanavalin A-like lectins/glucanases"/>
    <property type="match status" value="1"/>
</dbReference>
<dbReference type="InterPro" id="IPR013320">
    <property type="entry name" value="ConA-like_dom_sf"/>
</dbReference>
<feature type="non-terminal residue" evidence="1">
    <location>
        <position position="572"/>
    </location>
</feature>
<feature type="non-terminal residue" evidence="1">
    <location>
        <position position="1"/>
    </location>
</feature>
<name>A0A382E5M9_9ZZZZ</name>
<dbReference type="Gene3D" id="2.60.120.200">
    <property type="match status" value="1"/>
</dbReference>
<protein>
    <recommendedName>
        <fullName evidence="2">LamG-like jellyroll fold domain-containing protein</fullName>
    </recommendedName>
</protein>
<evidence type="ECO:0008006" key="2">
    <source>
        <dbReference type="Google" id="ProtNLM"/>
    </source>
</evidence>
<gene>
    <name evidence="1" type="ORF">METZ01_LOCUS198774</name>
</gene>
<evidence type="ECO:0000313" key="1">
    <source>
        <dbReference type="EMBL" id="SVB45920.1"/>
    </source>
</evidence>
<dbReference type="InterPro" id="IPR013211">
    <property type="entry name" value="LVIVD"/>
</dbReference>
<dbReference type="AlphaFoldDB" id="A0A382E5M9"/>
<proteinExistence type="predicted"/>
<dbReference type="EMBL" id="UINC01042799">
    <property type="protein sequence ID" value="SVB45920.1"/>
    <property type="molecule type" value="Genomic_DNA"/>
</dbReference>
<organism evidence="1">
    <name type="scientific">marine metagenome</name>
    <dbReference type="NCBI Taxonomy" id="408172"/>
    <lineage>
        <taxon>unclassified sequences</taxon>
        <taxon>metagenomes</taxon>
        <taxon>ecological metagenomes</taxon>
    </lineage>
</organism>